<accession>A0ABT1Q5K3</accession>
<keyword evidence="2" id="KW-1185">Reference proteome</keyword>
<evidence type="ECO:0000313" key="1">
    <source>
        <dbReference type="EMBL" id="MCQ4084080.1"/>
    </source>
</evidence>
<gene>
    <name evidence="1" type="ORF">NGB36_26775</name>
</gene>
<dbReference type="Proteomes" id="UP001057702">
    <property type="component" value="Unassembled WGS sequence"/>
</dbReference>
<reference evidence="1" key="1">
    <citation type="submission" date="2022-06" db="EMBL/GenBank/DDBJ databases">
        <title>Draft genome sequence of Streptomyces sp. RB6PN25 isolated from peat swamp forest in Thailand.</title>
        <authorList>
            <person name="Duangmal K."/>
            <person name="Klaysubun C."/>
        </authorList>
    </citation>
    <scope>NUCLEOTIDE SEQUENCE</scope>
    <source>
        <strain evidence="1">RB6PN25</strain>
    </source>
</reference>
<sequence length="160" mass="17928">MTSRESHELEIDTPCYFVWGRTYDADILLQQEWSGEGLCVFPDSRTVMVPTEVEYGTVKLTLDRRGEEPAPDLGGWDDAFEFSLLASPRADPDPASPDQILIAACDAGGDCCDFNALDCPGGQDTWWRLRVYRRVSDTGEEHLIQAWIADQQPVARLGHH</sequence>
<comment type="caution">
    <text evidence="1">The sequence shown here is derived from an EMBL/GenBank/DDBJ whole genome shotgun (WGS) entry which is preliminary data.</text>
</comment>
<dbReference type="EMBL" id="JANFNG010000029">
    <property type="protein sequence ID" value="MCQ4084080.1"/>
    <property type="molecule type" value="Genomic_DNA"/>
</dbReference>
<name>A0ABT1Q5K3_9ACTN</name>
<proteinExistence type="predicted"/>
<evidence type="ECO:0000313" key="2">
    <source>
        <dbReference type="Proteomes" id="UP001057702"/>
    </source>
</evidence>
<organism evidence="1 2">
    <name type="scientific">Streptomyces humicola</name>
    <dbReference type="NCBI Taxonomy" id="2953240"/>
    <lineage>
        <taxon>Bacteria</taxon>
        <taxon>Bacillati</taxon>
        <taxon>Actinomycetota</taxon>
        <taxon>Actinomycetes</taxon>
        <taxon>Kitasatosporales</taxon>
        <taxon>Streptomycetaceae</taxon>
        <taxon>Streptomyces</taxon>
    </lineage>
</organism>
<dbReference type="RefSeq" id="WP_255923118.1">
    <property type="nucleotide sequence ID" value="NZ_JANFNG010000029.1"/>
</dbReference>
<protein>
    <submittedName>
        <fullName evidence="1">Uncharacterized protein</fullName>
    </submittedName>
</protein>